<sequence length="176" mass="19812">MRWRRCGIQGVDQVVGQQARKPPKRFSSDDAEKLDAALNTGLRRRGVRLGDDGAEAVDDGGEGLRAAVGRQLYSLGLGRRARCRRRGRRTRQGRHCFPSRGGSSPRCSRRGRPPRHSWPACTRHGCRRAFFIVVFVLIVNRRTFARGRRCGLPGRGRATRILGCLPPPRRPPREPQ</sequence>
<comment type="caution">
    <text evidence="2">The sequence shown here is derived from an EMBL/GenBank/DDBJ whole genome shotgun (WGS) entry which is preliminary data.</text>
</comment>
<organism evidence="2 3">
    <name type="scientific">Schizophyllum amplum</name>
    <dbReference type="NCBI Taxonomy" id="97359"/>
    <lineage>
        <taxon>Eukaryota</taxon>
        <taxon>Fungi</taxon>
        <taxon>Dikarya</taxon>
        <taxon>Basidiomycota</taxon>
        <taxon>Agaricomycotina</taxon>
        <taxon>Agaricomycetes</taxon>
        <taxon>Agaricomycetidae</taxon>
        <taxon>Agaricales</taxon>
        <taxon>Schizophyllaceae</taxon>
        <taxon>Schizophyllum</taxon>
    </lineage>
</organism>
<dbReference type="AlphaFoldDB" id="A0A550BUP8"/>
<name>A0A550BUP8_9AGAR</name>
<dbReference type="EMBL" id="VDMD01000076">
    <property type="protein sequence ID" value="TRM56272.1"/>
    <property type="molecule type" value="Genomic_DNA"/>
</dbReference>
<keyword evidence="3" id="KW-1185">Reference proteome</keyword>
<evidence type="ECO:0000313" key="2">
    <source>
        <dbReference type="EMBL" id="TRM56272.1"/>
    </source>
</evidence>
<evidence type="ECO:0000313" key="3">
    <source>
        <dbReference type="Proteomes" id="UP000320762"/>
    </source>
</evidence>
<dbReference type="Proteomes" id="UP000320762">
    <property type="component" value="Unassembled WGS sequence"/>
</dbReference>
<proteinExistence type="predicted"/>
<feature type="region of interest" description="Disordered" evidence="1">
    <location>
        <begin position="88"/>
        <end position="115"/>
    </location>
</feature>
<evidence type="ECO:0000256" key="1">
    <source>
        <dbReference type="SAM" id="MobiDB-lite"/>
    </source>
</evidence>
<protein>
    <submittedName>
        <fullName evidence="2">Uncharacterized protein</fullName>
    </submittedName>
</protein>
<gene>
    <name evidence="2" type="ORF">BD626DRAFT_258406</name>
</gene>
<reference evidence="2 3" key="1">
    <citation type="journal article" date="2019" name="New Phytol.">
        <title>Comparative genomics reveals unique wood-decay strategies and fruiting body development in the Schizophyllaceae.</title>
        <authorList>
            <person name="Almasi E."/>
            <person name="Sahu N."/>
            <person name="Krizsan K."/>
            <person name="Balint B."/>
            <person name="Kovacs G.M."/>
            <person name="Kiss B."/>
            <person name="Cseklye J."/>
            <person name="Drula E."/>
            <person name="Henrissat B."/>
            <person name="Nagy I."/>
            <person name="Chovatia M."/>
            <person name="Adam C."/>
            <person name="LaButti K."/>
            <person name="Lipzen A."/>
            <person name="Riley R."/>
            <person name="Grigoriev I.V."/>
            <person name="Nagy L.G."/>
        </authorList>
    </citation>
    <scope>NUCLEOTIDE SEQUENCE [LARGE SCALE GENOMIC DNA]</scope>
    <source>
        <strain evidence="2 3">NL-1724</strain>
    </source>
</reference>
<accession>A0A550BUP8</accession>